<keyword evidence="2" id="KW-1185">Reference proteome</keyword>
<evidence type="ECO:0000313" key="2">
    <source>
        <dbReference type="Proteomes" id="UP001258017"/>
    </source>
</evidence>
<dbReference type="EMBL" id="JAIFRP010004454">
    <property type="protein sequence ID" value="KAK2575305.1"/>
    <property type="molecule type" value="Genomic_DNA"/>
</dbReference>
<organism evidence="1 2">
    <name type="scientific">Odynerus spinipes</name>
    <dbReference type="NCBI Taxonomy" id="1348599"/>
    <lineage>
        <taxon>Eukaryota</taxon>
        <taxon>Metazoa</taxon>
        <taxon>Ecdysozoa</taxon>
        <taxon>Arthropoda</taxon>
        <taxon>Hexapoda</taxon>
        <taxon>Insecta</taxon>
        <taxon>Pterygota</taxon>
        <taxon>Neoptera</taxon>
        <taxon>Endopterygota</taxon>
        <taxon>Hymenoptera</taxon>
        <taxon>Apocrita</taxon>
        <taxon>Aculeata</taxon>
        <taxon>Vespoidea</taxon>
        <taxon>Vespidae</taxon>
        <taxon>Eumeninae</taxon>
        <taxon>Odynerus</taxon>
    </lineage>
</organism>
<reference evidence="1" key="2">
    <citation type="journal article" date="2023" name="Commun. Biol.">
        <title>Intrasexual cuticular hydrocarbon dimorphism in a wasp sheds light on hydrocarbon biosynthesis genes in Hymenoptera.</title>
        <authorList>
            <person name="Moris V.C."/>
            <person name="Podsiadlowski L."/>
            <person name="Martin S."/>
            <person name="Oeyen J.P."/>
            <person name="Donath A."/>
            <person name="Petersen M."/>
            <person name="Wilbrandt J."/>
            <person name="Misof B."/>
            <person name="Liedtke D."/>
            <person name="Thamm M."/>
            <person name="Scheiner R."/>
            <person name="Schmitt T."/>
            <person name="Niehuis O."/>
        </authorList>
    </citation>
    <scope>NUCLEOTIDE SEQUENCE</scope>
    <source>
        <strain evidence="1">GBR_01_08_01A</strain>
    </source>
</reference>
<evidence type="ECO:0000313" key="1">
    <source>
        <dbReference type="EMBL" id="KAK2575305.1"/>
    </source>
</evidence>
<sequence>MIYNYKDGEGYINYMSFVKRTIQLMSKLNLRSKEYSCSSGETPSVPTPSTSDDTDLQFWAEDELSNTESKQRLVRRQKRRYSLTYRNRNKPWRSRSIMIRSSSSSLDKKNLRTIFDRNIKRKK</sequence>
<reference evidence="1" key="1">
    <citation type="submission" date="2021-08" db="EMBL/GenBank/DDBJ databases">
        <authorList>
            <person name="Misof B."/>
            <person name="Oliver O."/>
            <person name="Podsiadlowski L."/>
            <person name="Donath A."/>
            <person name="Peters R."/>
            <person name="Mayer C."/>
            <person name="Rust J."/>
            <person name="Gunkel S."/>
            <person name="Lesny P."/>
            <person name="Martin S."/>
            <person name="Oeyen J.P."/>
            <person name="Petersen M."/>
            <person name="Panagiotis P."/>
            <person name="Wilbrandt J."/>
            <person name="Tanja T."/>
        </authorList>
    </citation>
    <scope>NUCLEOTIDE SEQUENCE</scope>
    <source>
        <strain evidence="1">GBR_01_08_01A</strain>
        <tissue evidence="1">Thorax + abdomen</tissue>
    </source>
</reference>
<dbReference type="AlphaFoldDB" id="A0AAD9R9H6"/>
<proteinExistence type="predicted"/>
<name>A0AAD9R9H6_9HYME</name>
<accession>A0AAD9R9H6</accession>
<protein>
    <submittedName>
        <fullName evidence="1">Uncharacterized protein</fullName>
    </submittedName>
</protein>
<gene>
    <name evidence="1" type="ORF">KPH14_008154</name>
</gene>
<dbReference type="Proteomes" id="UP001258017">
    <property type="component" value="Unassembled WGS sequence"/>
</dbReference>
<comment type="caution">
    <text evidence="1">The sequence shown here is derived from an EMBL/GenBank/DDBJ whole genome shotgun (WGS) entry which is preliminary data.</text>
</comment>